<keyword evidence="2" id="KW-0732">Signal</keyword>
<keyword evidence="1" id="KW-0812">Transmembrane</keyword>
<comment type="caution">
    <text evidence="3">The sequence shown here is derived from an EMBL/GenBank/DDBJ whole genome shotgun (WGS) entry which is preliminary data.</text>
</comment>
<dbReference type="AlphaFoldDB" id="A0A812Y0U9"/>
<dbReference type="Proteomes" id="UP000649617">
    <property type="component" value="Unassembled WGS sequence"/>
</dbReference>
<dbReference type="EMBL" id="CAJNIZ010047048">
    <property type="protein sequence ID" value="CAE7761248.1"/>
    <property type="molecule type" value="Genomic_DNA"/>
</dbReference>
<gene>
    <name evidence="3" type="primary">gpmB</name>
    <name evidence="3" type="ORF">SPIL2461_LOCUS22210</name>
</gene>
<feature type="transmembrane region" description="Helical" evidence="1">
    <location>
        <begin position="197"/>
        <end position="222"/>
    </location>
</feature>
<feature type="signal peptide" evidence="2">
    <location>
        <begin position="1"/>
        <end position="24"/>
    </location>
</feature>
<dbReference type="OrthoDB" id="443698at2759"/>
<protein>
    <submittedName>
        <fullName evidence="3">GpmB protein</fullName>
    </submittedName>
</protein>
<evidence type="ECO:0000256" key="2">
    <source>
        <dbReference type="SAM" id="SignalP"/>
    </source>
</evidence>
<reference evidence="3" key="1">
    <citation type="submission" date="2021-02" db="EMBL/GenBank/DDBJ databases">
        <authorList>
            <person name="Dougan E. K."/>
            <person name="Rhodes N."/>
            <person name="Thang M."/>
            <person name="Chan C."/>
        </authorList>
    </citation>
    <scope>NUCLEOTIDE SEQUENCE</scope>
</reference>
<evidence type="ECO:0000313" key="3">
    <source>
        <dbReference type="EMBL" id="CAE7761248.1"/>
    </source>
</evidence>
<dbReference type="SUPFAM" id="SSF57184">
    <property type="entry name" value="Growth factor receptor domain"/>
    <property type="match status" value="1"/>
</dbReference>
<proteinExistence type="predicted"/>
<evidence type="ECO:0000313" key="4">
    <source>
        <dbReference type="Proteomes" id="UP000649617"/>
    </source>
</evidence>
<evidence type="ECO:0000256" key="1">
    <source>
        <dbReference type="SAM" id="Phobius"/>
    </source>
</evidence>
<sequence length="224" mass="24340">WAPGAVMVGRRLVFLLAVTPLARAASAKAADEPSTAEASISAGEPEINPKEITKAVQLLDRVFKREHGKIGQCGVVSELNDHVTWENTTSLLPQAHQCHQRLSTNCTLSFRQMQCPEECPFLAPDLHFPCMFSCRSPQRCSGSNVDTPFPDKEYNLCSSCSVVGCKYCIRSDFCAKCHDGFSEKDGSCIFTLTSGGWAAIVMYVLIGLIVLLVITAIVYCLAGS</sequence>
<keyword evidence="4" id="KW-1185">Reference proteome</keyword>
<keyword evidence="1" id="KW-0472">Membrane</keyword>
<name>A0A812Y0U9_SYMPI</name>
<feature type="non-terminal residue" evidence="3">
    <location>
        <position position="1"/>
    </location>
</feature>
<feature type="non-terminal residue" evidence="3">
    <location>
        <position position="224"/>
    </location>
</feature>
<feature type="chain" id="PRO_5032914581" evidence="2">
    <location>
        <begin position="25"/>
        <end position="224"/>
    </location>
</feature>
<accession>A0A812Y0U9</accession>
<keyword evidence="1" id="KW-1133">Transmembrane helix</keyword>
<organism evidence="3 4">
    <name type="scientific">Symbiodinium pilosum</name>
    <name type="common">Dinoflagellate</name>
    <dbReference type="NCBI Taxonomy" id="2952"/>
    <lineage>
        <taxon>Eukaryota</taxon>
        <taxon>Sar</taxon>
        <taxon>Alveolata</taxon>
        <taxon>Dinophyceae</taxon>
        <taxon>Suessiales</taxon>
        <taxon>Symbiodiniaceae</taxon>
        <taxon>Symbiodinium</taxon>
    </lineage>
</organism>
<dbReference type="InterPro" id="IPR009030">
    <property type="entry name" value="Growth_fac_rcpt_cys_sf"/>
</dbReference>